<accession>A0A0J1E9U7</accession>
<gene>
    <name evidence="1" type="ORF">RISK_005305</name>
</gene>
<organism evidence="1 2">
    <name type="scientific">Rhodopirellula islandica</name>
    <dbReference type="NCBI Taxonomy" id="595434"/>
    <lineage>
        <taxon>Bacteria</taxon>
        <taxon>Pseudomonadati</taxon>
        <taxon>Planctomycetota</taxon>
        <taxon>Planctomycetia</taxon>
        <taxon>Pirellulales</taxon>
        <taxon>Pirellulaceae</taxon>
        <taxon>Rhodopirellula</taxon>
    </lineage>
</organism>
<keyword evidence="2" id="KW-1185">Reference proteome</keyword>
<dbReference type="STRING" id="595434.RISK_005305"/>
<dbReference type="Pfam" id="PF14903">
    <property type="entry name" value="WG_beta_rep"/>
    <property type="match status" value="4"/>
</dbReference>
<reference evidence="1" key="1">
    <citation type="submission" date="2015-05" db="EMBL/GenBank/DDBJ databases">
        <title>Permanent draft genome of Rhodopirellula islandicus K833.</title>
        <authorList>
            <person name="Kizina J."/>
            <person name="Richter M."/>
            <person name="Glockner F.O."/>
            <person name="Harder J."/>
        </authorList>
    </citation>
    <scope>NUCLEOTIDE SEQUENCE [LARGE SCALE GENOMIC DNA]</scope>
    <source>
        <strain evidence="1">K833</strain>
    </source>
</reference>
<dbReference type="EMBL" id="LECT01000044">
    <property type="protein sequence ID" value="KLU02239.1"/>
    <property type="molecule type" value="Genomic_DNA"/>
</dbReference>
<dbReference type="Proteomes" id="UP000036367">
    <property type="component" value="Unassembled WGS sequence"/>
</dbReference>
<dbReference type="AlphaFoldDB" id="A0A0J1E9U7"/>
<comment type="caution">
    <text evidence="1">The sequence shown here is derived from an EMBL/GenBank/DDBJ whole genome shotgun (WGS) entry which is preliminary data.</text>
</comment>
<dbReference type="InterPro" id="IPR032774">
    <property type="entry name" value="WG_beta_rep"/>
</dbReference>
<name>A0A0J1E9U7_RHOIS</name>
<proteinExistence type="predicted"/>
<protein>
    <recommendedName>
        <fullName evidence="3">WG repeat-containing protein</fullName>
    </recommendedName>
</protein>
<dbReference type="PANTHER" id="PTHR37841:SF1">
    <property type="entry name" value="DUF3298 DOMAIN-CONTAINING PROTEIN"/>
    <property type="match status" value="1"/>
</dbReference>
<evidence type="ECO:0000313" key="2">
    <source>
        <dbReference type="Proteomes" id="UP000036367"/>
    </source>
</evidence>
<dbReference type="PATRIC" id="fig|595434.4.peg.5039"/>
<sequence length="343" mass="38128">MFLPYRLGENWGYLDKSGQIVIQARFESTGKVDGGNPYGIRDDGIAILSLSGEELSFVPNAWSMNPFSQGLLAIHRDDKVGYCNQRGEVVIAPQFEVATTFGKVSATACVGTADAERWGRLSPQGKWHEEPRYAFLRDLANIGRFSGGRLVDSDKYVVVDELGRRTIEEEFLDVRLESEGLIPVRYTKSRKMGWIDIQGNRVCADRFDDLGGYFTSGMIAAKVNDHWGVVDVQGNWVFEATFSFIGHRSSGLWSAVIKGDYRGDFGMPCDELQGFVDDKGAVAIPPKFMRVHDFKSDRSLVYFPRSNDASIRTPIPFGYVDPQGTIVWQEESGGGKGVGHRNA</sequence>
<evidence type="ECO:0008006" key="3">
    <source>
        <dbReference type="Google" id="ProtNLM"/>
    </source>
</evidence>
<dbReference type="PANTHER" id="PTHR37841">
    <property type="entry name" value="GLR2918 PROTEIN"/>
    <property type="match status" value="1"/>
</dbReference>
<dbReference type="SUPFAM" id="SSF69360">
    <property type="entry name" value="Cell wall binding repeat"/>
    <property type="match status" value="1"/>
</dbReference>
<evidence type="ECO:0000313" key="1">
    <source>
        <dbReference type="EMBL" id="KLU02239.1"/>
    </source>
</evidence>